<reference evidence="4 5" key="1">
    <citation type="submission" date="2022-11" db="EMBL/GenBank/DDBJ databases">
        <title>Viruses from the air-sea interface of a natural surface slick.</title>
        <authorList>
            <person name="Rahlff J."/>
            <person name="Holmfeldt K."/>
        </authorList>
    </citation>
    <scope>NUCLEOTIDE SEQUENCE [LARGE SCALE GENOMIC DNA]</scope>
    <source>
        <strain evidence="4 5">SMS4</strain>
    </source>
</reference>
<dbReference type="EMBL" id="JAPJDZ010000116">
    <property type="protein sequence ID" value="MDP5138238.1"/>
    <property type="molecule type" value="Genomic_DNA"/>
</dbReference>
<protein>
    <submittedName>
        <fullName evidence="4">Class II aldolase/adducin family protein</fullName>
    </submittedName>
</protein>
<keyword evidence="5" id="KW-1185">Reference proteome</keyword>
<dbReference type="Proteomes" id="UP001231109">
    <property type="component" value="Unassembled WGS sequence"/>
</dbReference>
<evidence type="ECO:0000313" key="4">
    <source>
        <dbReference type="EMBL" id="MDP5138238.1"/>
    </source>
</evidence>
<dbReference type="PANTHER" id="PTHR22789">
    <property type="entry name" value="FUCULOSE PHOSPHATE ALDOLASE"/>
    <property type="match status" value="1"/>
</dbReference>
<dbReference type="SUPFAM" id="SSF53639">
    <property type="entry name" value="AraD/HMP-PK domain-like"/>
    <property type="match status" value="1"/>
</dbReference>
<dbReference type="InterPro" id="IPR001303">
    <property type="entry name" value="Aldolase_II/adducin_N"/>
</dbReference>
<dbReference type="Pfam" id="PF00596">
    <property type="entry name" value="Aldolase_II"/>
    <property type="match status" value="1"/>
</dbReference>
<accession>A0ABT9I4C7</accession>
<feature type="non-terminal residue" evidence="4">
    <location>
        <position position="1"/>
    </location>
</feature>
<sequence length="213" mass="22977">MTELEGVIKFQLDFSQQTVLTTADVLEINSWRTTMLQLGMLGQTPTRYDNYGFGNISQRFGSDNQFIISGTQTGGIANMAANDYALVTACQPQQNQIAASGATQPSSEAMTHGQLYQLSNNINFVIHAHCPQIWQLASKLGLPQTRADVPYGTVAMADEVARLFAETNVLQQGIFTMSGHEDGVVAFGCNAEQAGQRLIACYAVALGLDMGSD</sequence>
<gene>
    <name evidence="4" type="ORF">ORJ04_20015</name>
</gene>
<dbReference type="PANTHER" id="PTHR22789:SF0">
    <property type="entry name" value="3-OXO-TETRONATE 4-PHOSPHATE DECARBOXYLASE-RELATED"/>
    <property type="match status" value="1"/>
</dbReference>
<dbReference type="InterPro" id="IPR036409">
    <property type="entry name" value="Aldolase_II/adducin_N_sf"/>
</dbReference>
<evidence type="ECO:0000256" key="1">
    <source>
        <dbReference type="ARBA" id="ARBA00022723"/>
    </source>
</evidence>
<dbReference type="RefSeq" id="WP_305977387.1">
    <property type="nucleotide sequence ID" value="NZ_JAPJDZ010000116.1"/>
</dbReference>
<proteinExistence type="predicted"/>
<name>A0ABT9I4C7_9GAMM</name>
<comment type="caution">
    <text evidence="4">The sequence shown here is derived from an EMBL/GenBank/DDBJ whole genome shotgun (WGS) entry which is preliminary data.</text>
</comment>
<keyword evidence="1" id="KW-0479">Metal-binding</keyword>
<evidence type="ECO:0000259" key="3">
    <source>
        <dbReference type="Pfam" id="PF00596"/>
    </source>
</evidence>
<dbReference type="Gene3D" id="3.40.225.10">
    <property type="entry name" value="Class II aldolase/adducin N-terminal domain"/>
    <property type="match status" value="1"/>
</dbReference>
<evidence type="ECO:0000313" key="5">
    <source>
        <dbReference type="Proteomes" id="UP001231109"/>
    </source>
</evidence>
<feature type="domain" description="Class II aldolase/adducin N-terminal" evidence="3">
    <location>
        <begin position="48"/>
        <end position="200"/>
    </location>
</feature>
<evidence type="ECO:0000256" key="2">
    <source>
        <dbReference type="ARBA" id="ARBA00023239"/>
    </source>
</evidence>
<keyword evidence="2" id="KW-0456">Lyase</keyword>
<dbReference type="InterPro" id="IPR050197">
    <property type="entry name" value="Aldolase_class_II_sugar_metab"/>
</dbReference>
<organism evidence="4 5">
    <name type="scientific">Rheinheimera baltica</name>
    <dbReference type="NCBI Taxonomy" id="67576"/>
    <lineage>
        <taxon>Bacteria</taxon>
        <taxon>Pseudomonadati</taxon>
        <taxon>Pseudomonadota</taxon>
        <taxon>Gammaproteobacteria</taxon>
        <taxon>Chromatiales</taxon>
        <taxon>Chromatiaceae</taxon>
        <taxon>Rheinheimera</taxon>
    </lineage>
</organism>